<evidence type="ECO:0008006" key="4">
    <source>
        <dbReference type="Google" id="ProtNLM"/>
    </source>
</evidence>
<feature type="region of interest" description="Disordered" evidence="1">
    <location>
        <begin position="385"/>
        <end position="466"/>
    </location>
</feature>
<dbReference type="GO" id="GO:0006900">
    <property type="term" value="P:vesicle budding from membrane"/>
    <property type="evidence" value="ECO:0007669"/>
    <property type="project" value="TreeGrafter"/>
</dbReference>
<name>A0AA40K357_9PEZI</name>
<protein>
    <recommendedName>
        <fullName evidence="4">Snf7-domain-containing protein</fullName>
    </recommendedName>
</protein>
<dbReference type="GO" id="GO:0032511">
    <property type="term" value="P:late endosome to vacuole transport via multivesicular body sorting pathway"/>
    <property type="evidence" value="ECO:0007669"/>
    <property type="project" value="TreeGrafter"/>
</dbReference>
<evidence type="ECO:0000313" key="2">
    <source>
        <dbReference type="EMBL" id="KAK0744193.1"/>
    </source>
</evidence>
<feature type="compositionally biased region" description="Basic and acidic residues" evidence="1">
    <location>
        <begin position="389"/>
        <end position="429"/>
    </location>
</feature>
<dbReference type="InterPro" id="IPR005024">
    <property type="entry name" value="Snf7_fam"/>
</dbReference>
<dbReference type="GO" id="GO:0000815">
    <property type="term" value="C:ESCRT III complex"/>
    <property type="evidence" value="ECO:0007669"/>
    <property type="project" value="TreeGrafter"/>
</dbReference>
<dbReference type="GO" id="GO:0009898">
    <property type="term" value="C:cytoplasmic side of plasma membrane"/>
    <property type="evidence" value="ECO:0007669"/>
    <property type="project" value="TreeGrafter"/>
</dbReference>
<sequence length="466" mass="50983">MSKLLDFLVENEPAFRKARIPALYSDFQSQRTLNPDGYQANVSAWRRALSRIVSSGLAPSLRGAAPSLVVLHCDDQLLRDLETKQYGRPLALGLVVHEALAAKDLVPLPTFLASKESIYHKPWSLWSVASWAAKQSGIADYLRSSKPPQGAFVVIPAVEDLAKSLSPLLDPHASRFDRTFSKAHFLQTFRAALPTAAPLSPADMDVLLIFLARDKHALLYDGTTVKIPSPSDSETALTPEDASIAQLRELLAYLVHQTALLTARVDELAAAARDAVAKKNRVAALASLKAKKLAEATLAQRFETAGQLEAVAGRIQQAADAVQVVRVMEGSGEVLAALNRAVGGAEGVEGVVERLREQMEAADEVAGILAEQEGVVVVDEEEIEGELEGMEREEREKREAVERKVREAERKVREERERKEAEETRKRLEAAGPVPQEDNETEEAEMLLGRMSLEEKKEAAEPQAAV</sequence>
<accession>A0AA40K357</accession>
<keyword evidence="3" id="KW-1185">Reference proteome</keyword>
<dbReference type="Pfam" id="PF03357">
    <property type="entry name" value="Snf7"/>
    <property type="match status" value="1"/>
</dbReference>
<dbReference type="Proteomes" id="UP001172155">
    <property type="component" value="Unassembled WGS sequence"/>
</dbReference>
<evidence type="ECO:0000313" key="3">
    <source>
        <dbReference type="Proteomes" id="UP001172155"/>
    </source>
</evidence>
<gene>
    <name evidence="2" type="ORF">B0T18DRAFT_439816</name>
</gene>
<dbReference type="EMBL" id="JAUKUD010000005">
    <property type="protein sequence ID" value="KAK0744193.1"/>
    <property type="molecule type" value="Genomic_DNA"/>
</dbReference>
<dbReference type="GO" id="GO:0005771">
    <property type="term" value="C:multivesicular body"/>
    <property type="evidence" value="ECO:0007669"/>
    <property type="project" value="TreeGrafter"/>
</dbReference>
<comment type="caution">
    <text evidence="2">The sequence shown here is derived from an EMBL/GenBank/DDBJ whole genome shotgun (WGS) entry which is preliminary data.</text>
</comment>
<organism evidence="2 3">
    <name type="scientific">Schizothecium vesticola</name>
    <dbReference type="NCBI Taxonomy" id="314040"/>
    <lineage>
        <taxon>Eukaryota</taxon>
        <taxon>Fungi</taxon>
        <taxon>Dikarya</taxon>
        <taxon>Ascomycota</taxon>
        <taxon>Pezizomycotina</taxon>
        <taxon>Sordariomycetes</taxon>
        <taxon>Sordariomycetidae</taxon>
        <taxon>Sordariales</taxon>
        <taxon>Schizotheciaceae</taxon>
        <taxon>Schizothecium</taxon>
    </lineage>
</organism>
<reference evidence="2" key="1">
    <citation type="submission" date="2023-06" db="EMBL/GenBank/DDBJ databases">
        <title>Genome-scale phylogeny and comparative genomics of the fungal order Sordariales.</title>
        <authorList>
            <consortium name="Lawrence Berkeley National Laboratory"/>
            <person name="Hensen N."/>
            <person name="Bonometti L."/>
            <person name="Westerberg I."/>
            <person name="Brannstrom I.O."/>
            <person name="Guillou S."/>
            <person name="Cros-Aarteil S."/>
            <person name="Calhoun S."/>
            <person name="Haridas S."/>
            <person name="Kuo A."/>
            <person name="Mondo S."/>
            <person name="Pangilinan J."/>
            <person name="Riley R."/>
            <person name="LaButti K."/>
            <person name="Andreopoulos B."/>
            <person name="Lipzen A."/>
            <person name="Chen C."/>
            <person name="Yanf M."/>
            <person name="Daum C."/>
            <person name="Ng V."/>
            <person name="Clum A."/>
            <person name="Steindorff A."/>
            <person name="Ohm R."/>
            <person name="Martin F."/>
            <person name="Silar P."/>
            <person name="Natvig D."/>
            <person name="Lalanne C."/>
            <person name="Gautier V."/>
            <person name="Ament-velasquez S.L."/>
            <person name="Kruys A."/>
            <person name="Hutchinson M.I."/>
            <person name="Powell A.J."/>
            <person name="Barry K."/>
            <person name="Miller A.N."/>
            <person name="Grigoriev I.V."/>
            <person name="Debuchy R."/>
            <person name="Gladieux P."/>
            <person name="Thoren M.H."/>
            <person name="Johannesson H."/>
        </authorList>
    </citation>
    <scope>NUCLEOTIDE SEQUENCE</scope>
    <source>
        <strain evidence="2">SMH3187-1</strain>
    </source>
</reference>
<dbReference type="PANTHER" id="PTHR22761:SF18">
    <property type="entry name" value="SORTING PROTEIN SNF7 FAMILY PROTEIN, PUTATIVE (AFU_ORTHOLOGUE AFUA_2G16692)-RELATED"/>
    <property type="match status" value="1"/>
</dbReference>
<proteinExistence type="predicted"/>
<dbReference type="PANTHER" id="PTHR22761">
    <property type="entry name" value="CHARGED MULTIVESICULAR BODY PROTEIN"/>
    <property type="match status" value="1"/>
</dbReference>
<evidence type="ECO:0000256" key="1">
    <source>
        <dbReference type="SAM" id="MobiDB-lite"/>
    </source>
</evidence>
<dbReference type="Gene3D" id="6.10.140.1230">
    <property type="match status" value="1"/>
</dbReference>
<dbReference type="AlphaFoldDB" id="A0AA40K357"/>